<proteinExistence type="predicted"/>
<dbReference type="SUPFAM" id="SSF142906">
    <property type="entry name" value="YjbR-like"/>
    <property type="match status" value="1"/>
</dbReference>
<dbReference type="EMBL" id="CP032157">
    <property type="protein sequence ID" value="AXY78103.1"/>
    <property type="molecule type" value="Genomic_DNA"/>
</dbReference>
<keyword evidence="2" id="KW-1185">Reference proteome</keyword>
<dbReference type="InterPro" id="IPR058532">
    <property type="entry name" value="YjbR/MT2646/Rv2570-like"/>
</dbReference>
<evidence type="ECO:0000313" key="2">
    <source>
        <dbReference type="Proteomes" id="UP000263900"/>
    </source>
</evidence>
<reference evidence="1 2" key="1">
    <citation type="submission" date="2018-09" db="EMBL/GenBank/DDBJ databases">
        <title>Genome sequencing of strain 6GH32-13.</title>
        <authorList>
            <person name="Weon H.-Y."/>
            <person name="Heo J."/>
            <person name="Kwon S.-W."/>
        </authorList>
    </citation>
    <scope>NUCLEOTIDE SEQUENCE [LARGE SCALE GENOMIC DNA]</scope>
    <source>
        <strain evidence="1 2">5GH32-13</strain>
    </source>
</reference>
<accession>A0A3B7MX98</accession>
<dbReference type="Pfam" id="PF04237">
    <property type="entry name" value="YjbR"/>
    <property type="match status" value="1"/>
</dbReference>
<protein>
    <recommendedName>
        <fullName evidence="3">MmcQ/YjbR family DNA-binding protein</fullName>
    </recommendedName>
</protein>
<dbReference type="InterPro" id="IPR038056">
    <property type="entry name" value="YjbR-like_sf"/>
</dbReference>
<dbReference type="OrthoDB" id="9789813at2"/>
<organism evidence="1 2">
    <name type="scientific">Paraflavitalea soli</name>
    <dbReference type="NCBI Taxonomy" id="2315862"/>
    <lineage>
        <taxon>Bacteria</taxon>
        <taxon>Pseudomonadati</taxon>
        <taxon>Bacteroidota</taxon>
        <taxon>Chitinophagia</taxon>
        <taxon>Chitinophagales</taxon>
        <taxon>Chitinophagaceae</taxon>
        <taxon>Paraflavitalea</taxon>
    </lineage>
</organism>
<dbReference type="KEGG" id="pseg:D3H65_30730"/>
<dbReference type="RefSeq" id="WP_119053976.1">
    <property type="nucleotide sequence ID" value="NZ_CP032157.1"/>
</dbReference>
<evidence type="ECO:0000313" key="1">
    <source>
        <dbReference type="EMBL" id="AXY78103.1"/>
    </source>
</evidence>
<sequence length="115" mass="13253">MTIEGIQSICQQFKGMTEDIKWENHLCFNVGDKMFLVTSPDMVPVTASFKVSDEEFDEVSSRTGFKPAPYLARYKWVYVDDINRLNKKEWTYFAQQAYTLTAAKLPAKTKKLLGL</sequence>
<dbReference type="Proteomes" id="UP000263900">
    <property type="component" value="Chromosome"/>
</dbReference>
<name>A0A3B7MX98_9BACT</name>
<dbReference type="Gene3D" id="3.90.1150.30">
    <property type="match status" value="1"/>
</dbReference>
<gene>
    <name evidence="1" type="ORF">D3H65_30730</name>
</gene>
<dbReference type="InterPro" id="IPR007351">
    <property type="entry name" value="YjbR"/>
</dbReference>
<dbReference type="PANTHER" id="PTHR35145:SF1">
    <property type="entry name" value="CYTOPLASMIC PROTEIN"/>
    <property type="match status" value="1"/>
</dbReference>
<dbReference type="AlphaFoldDB" id="A0A3B7MX98"/>
<dbReference type="PANTHER" id="PTHR35145">
    <property type="entry name" value="CYTOPLASMIC PROTEIN-RELATED"/>
    <property type="match status" value="1"/>
</dbReference>
<evidence type="ECO:0008006" key="3">
    <source>
        <dbReference type="Google" id="ProtNLM"/>
    </source>
</evidence>